<dbReference type="AlphaFoldDB" id="A0A919IFF3"/>
<accession>A0A919IFF3</accession>
<sequence length="153" mass="16983">MESGDELGARVREHLRPGEEFRAAIRVSKADGSTPTGMSRAEMSGFRFRRPANAGRRAVPGPRRTLAEGLGEHVRLVTDPRTLVLTDQRLMLLSRRALLRRASGSLRLRWECARPEFASATEREGRLRLAFTDGSTILLLAPAAELDTFLTSQ</sequence>
<gene>
    <name evidence="1" type="ORF">Acy02nite_25450</name>
</gene>
<evidence type="ECO:0000313" key="1">
    <source>
        <dbReference type="EMBL" id="GID64664.1"/>
    </source>
</evidence>
<keyword evidence="2" id="KW-1185">Reference proteome</keyword>
<proteinExistence type="predicted"/>
<dbReference type="RefSeq" id="WP_203740167.1">
    <property type="nucleotide sequence ID" value="NZ_BAAAUC010000048.1"/>
</dbReference>
<dbReference type="EMBL" id="BOMH01000018">
    <property type="protein sequence ID" value="GID64664.1"/>
    <property type="molecule type" value="Genomic_DNA"/>
</dbReference>
<protein>
    <submittedName>
        <fullName evidence="1">Uncharacterized protein</fullName>
    </submittedName>
</protein>
<organism evidence="1 2">
    <name type="scientific">Actinoplanes cyaneus</name>
    <dbReference type="NCBI Taxonomy" id="52696"/>
    <lineage>
        <taxon>Bacteria</taxon>
        <taxon>Bacillati</taxon>
        <taxon>Actinomycetota</taxon>
        <taxon>Actinomycetes</taxon>
        <taxon>Micromonosporales</taxon>
        <taxon>Micromonosporaceae</taxon>
        <taxon>Actinoplanes</taxon>
    </lineage>
</organism>
<evidence type="ECO:0000313" key="2">
    <source>
        <dbReference type="Proteomes" id="UP000619479"/>
    </source>
</evidence>
<dbReference type="Proteomes" id="UP000619479">
    <property type="component" value="Unassembled WGS sequence"/>
</dbReference>
<name>A0A919IFF3_9ACTN</name>
<reference evidence="1" key="1">
    <citation type="submission" date="2021-01" db="EMBL/GenBank/DDBJ databases">
        <title>Whole genome shotgun sequence of Actinoplanes cyaneus NBRC 14990.</title>
        <authorList>
            <person name="Komaki H."/>
            <person name="Tamura T."/>
        </authorList>
    </citation>
    <scope>NUCLEOTIDE SEQUENCE</scope>
    <source>
        <strain evidence="1">NBRC 14990</strain>
    </source>
</reference>
<comment type="caution">
    <text evidence="1">The sequence shown here is derived from an EMBL/GenBank/DDBJ whole genome shotgun (WGS) entry which is preliminary data.</text>
</comment>